<dbReference type="InterPro" id="IPR001633">
    <property type="entry name" value="EAL_dom"/>
</dbReference>
<gene>
    <name evidence="2" type="ORF">DGI_0128</name>
</gene>
<dbReference type="AlphaFoldDB" id="T2G682"/>
<dbReference type="Pfam" id="PF00563">
    <property type="entry name" value="EAL"/>
    <property type="match status" value="1"/>
</dbReference>
<reference evidence="3" key="2">
    <citation type="submission" date="2013-07" db="EMBL/GenBank/DDBJ databases">
        <authorList>
            <person name="Morais-Silva F.O."/>
            <person name="Rezende A.M."/>
            <person name="Pimentel C."/>
            <person name="Resende D.M."/>
            <person name="Santos C.I."/>
            <person name="Clemente C."/>
            <person name="de Oliveira L.M."/>
            <person name="da Silva S.M."/>
            <person name="Costa D.A."/>
            <person name="Varela-Raposo A."/>
            <person name="Horacio E.C.A."/>
            <person name="Matos M."/>
            <person name="Flores O."/>
            <person name="Ruiz J.C."/>
            <person name="Rodrigues-Pousada C."/>
        </authorList>
    </citation>
    <scope>NUCLEOTIDE SEQUENCE [LARGE SCALE GENOMIC DNA]</scope>
    <source>
        <strain evidence="3">ATCC 19364 / DSM 1382 / NCIMB 9332 / VKM B-1759</strain>
    </source>
</reference>
<dbReference type="PANTHER" id="PTHR33525:SF4">
    <property type="entry name" value="CYCLIC DI-GMP PHOSPHODIESTERASE CDGJ"/>
    <property type="match status" value="1"/>
</dbReference>
<dbReference type="EMBL" id="CP006585">
    <property type="protein sequence ID" value="AGW12065.1"/>
    <property type="molecule type" value="Genomic_DNA"/>
</dbReference>
<dbReference type="Gene3D" id="1.10.3210.10">
    <property type="entry name" value="Hypothetical protein af1432"/>
    <property type="match status" value="1"/>
</dbReference>
<dbReference type="eggNOG" id="COG3434">
    <property type="taxonomic scope" value="Bacteria"/>
</dbReference>
<dbReference type="Proteomes" id="UP000016587">
    <property type="component" value="Chromosome"/>
</dbReference>
<dbReference type="PROSITE" id="PS51833">
    <property type="entry name" value="HDOD"/>
    <property type="match status" value="1"/>
</dbReference>
<dbReference type="InterPro" id="IPR052340">
    <property type="entry name" value="RNase_Y/CdgJ"/>
</dbReference>
<sequence length="409" mass="46220">MYVDTFFARQPIFDADKNIWGYALLYRHSSDATQARFDDKDIATLTVISNAIMNLPKGEERIKKLCINFTEESILRRVPRTLPASSTILLVEESFGHRAEVLATLGELKALGFQVALNDFTGDPEAQGLLELADIVFIDILSKEVPRLKELTILAQSHHAVLGAKRVEDIRQFEFLRKVGYTLFQGFFFEKPVIVPGRKLTSNQISRLMLFKVLEKENPDFAEIARVIETDVSISYRLLALTNSANFSLSRKVDSIRQALVLLGMKQIKSWLWLIFLTDITPKHKTSELPYLSAIRAKFLERTALNHDLPIAKADLLYLLGLFSLLEAMLDVPFKEISKNLPLDDDLTAALSGETNGYTPWLNMARYFERGEWDNIDGVITSLDLDPMTVANSYAEALTWAKTIQGEGI</sequence>
<dbReference type="PIRSF" id="PIRSF003180">
    <property type="entry name" value="DiGMPpdiest_YuxH"/>
    <property type="match status" value="1"/>
</dbReference>
<name>T2G682_MEGG1</name>
<dbReference type="PATRIC" id="fig|1121448.10.peg.129"/>
<dbReference type="Gene3D" id="3.20.20.450">
    <property type="entry name" value="EAL domain"/>
    <property type="match status" value="1"/>
</dbReference>
<dbReference type="InterPro" id="IPR013976">
    <property type="entry name" value="HDOD"/>
</dbReference>
<proteinExistence type="predicted"/>
<evidence type="ECO:0000313" key="3">
    <source>
        <dbReference type="Proteomes" id="UP000016587"/>
    </source>
</evidence>
<protein>
    <submittedName>
        <fullName evidence="2">Putative diguanylate phosphodiesterase</fullName>
    </submittedName>
</protein>
<evidence type="ECO:0000259" key="1">
    <source>
        <dbReference type="PROSITE" id="PS51833"/>
    </source>
</evidence>
<dbReference type="InterPro" id="IPR035919">
    <property type="entry name" value="EAL_sf"/>
</dbReference>
<accession>T2G682</accession>
<keyword evidence="3" id="KW-1185">Reference proteome</keyword>
<reference evidence="2 3" key="1">
    <citation type="journal article" date="2013" name="J. Bacteriol.">
        <title>Roles of HynAB and Ech, the only two hydrogenases found in the model sulfate reducer Desulfovibrio gigas.</title>
        <authorList>
            <person name="Morais-Silva F.O."/>
            <person name="Santos C.I."/>
            <person name="Rodrigues R."/>
            <person name="Pereira I.A."/>
            <person name="Rodrigues-Pousada C."/>
        </authorList>
    </citation>
    <scope>NUCLEOTIDE SEQUENCE [LARGE SCALE GENOMIC DNA]</scope>
    <source>
        <strain evidence="3">ATCC 19364 / DSM 1382 / NCIMB 9332 / VKM B-1759</strain>
    </source>
</reference>
<dbReference type="HOGENOM" id="CLU_044951_2_0_7"/>
<organism evidence="2 3">
    <name type="scientific">Megalodesulfovibrio gigas (strain ATCC 19364 / DSM 1382 / NCIMB 9332 / VKM B-1759)</name>
    <name type="common">Desulfovibrio gigas</name>
    <dbReference type="NCBI Taxonomy" id="1121448"/>
    <lineage>
        <taxon>Bacteria</taxon>
        <taxon>Pseudomonadati</taxon>
        <taxon>Thermodesulfobacteriota</taxon>
        <taxon>Desulfovibrionia</taxon>
        <taxon>Desulfovibrionales</taxon>
        <taxon>Desulfovibrionaceae</taxon>
        <taxon>Megalodesulfovibrio</taxon>
    </lineage>
</organism>
<dbReference type="SUPFAM" id="SSF109604">
    <property type="entry name" value="HD-domain/PDEase-like"/>
    <property type="match status" value="1"/>
</dbReference>
<evidence type="ECO:0000313" key="2">
    <source>
        <dbReference type="EMBL" id="AGW12065.1"/>
    </source>
</evidence>
<dbReference type="InterPro" id="IPR014408">
    <property type="entry name" value="dGMP_Pdiesterase_EAL/HD-GYP"/>
</dbReference>
<dbReference type="KEGG" id="dgg:DGI_0128"/>
<dbReference type="Pfam" id="PF08668">
    <property type="entry name" value="HDOD"/>
    <property type="match status" value="1"/>
</dbReference>
<dbReference type="STRING" id="1121448.DGI_0128"/>
<dbReference type="PANTHER" id="PTHR33525">
    <property type="match status" value="1"/>
</dbReference>
<dbReference type="SUPFAM" id="SSF141868">
    <property type="entry name" value="EAL domain-like"/>
    <property type="match status" value="1"/>
</dbReference>
<feature type="domain" description="HDOD" evidence="1">
    <location>
        <begin position="200"/>
        <end position="389"/>
    </location>
</feature>